<name>A0A0F6U3Z2_MICAE</name>
<accession>A0A0F6U3Z2</accession>
<sequence length="175" mass="19495">MVYRTSAFGLLALALLVSGVSVSASQRMTGVRESQVNDGINSRRDTQLLAQQPIFSENKYFSGVLQSCTRSGSSVKCSVVIRSKEDTNITILCQDRDVTKLYDAFGNLYLCSQIQIGNRKEEGRISSRFPQGAPVKVTLTFNNIPSQIREFDTFELHTDIRGNSSFLRFPNVKIS</sequence>
<dbReference type="EMBL" id="CP011304">
    <property type="protein sequence ID" value="AKE64176.1"/>
    <property type="molecule type" value="Genomic_DNA"/>
</dbReference>
<dbReference type="HOGENOM" id="CLU_1530809_0_0_3"/>
<evidence type="ECO:0000256" key="1">
    <source>
        <dbReference type="SAM" id="SignalP"/>
    </source>
</evidence>
<feature type="chain" id="PRO_5002510757" evidence="1">
    <location>
        <begin position="25"/>
        <end position="175"/>
    </location>
</feature>
<evidence type="ECO:0000313" key="3">
    <source>
        <dbReference type="Proteomes" id="UP000034103"/>
    </source>
</evidence>
<organism evidence="2 3">
    <name type="scientific">Microcystis aeruginosa NIES-2549</name>
    <dbReference type="NCBI Taxonomy" id="1641812"/>
    <lineage>
        <taxon>Bacteria</taxon>
        <taxon>Bacillati</taxon>
        <taxon>Cyanobacteriota</taxon>
        <taxon>Cyanophyceae</taxon>
        <taxon>Oscillatoriophycideae</taxon>
        <taxon>Chroococcales</taxon>
        <taxon>Microcystaceae</taxon>
        <taxon>Microcystis</taxon>
    </lineage>
</organism>
<reference evidence="2 3" key="1">
    <citation type="journal article" date="2015" name="Genome Announc.">
        <title>Complete Genome Sequence of Microcystis aeruginosa NIES-2549, a Bloom-Forming Cyanobacterium from Lake Kasumigaura, Japan.</title>
        <authorList>
            <person name="Yamaguchi H."/>
            <person name="Suzuki S."/>
            <person name="Tanabe Y."/>
            <person name="Osana Y."/>
            <person name="Shimura Y."/>
            <person name="Ishida K."/>
            <person name="Kawachi M."/>
        </authorList>
    </citation>
    <scope>NUCLEOTIDE SEQUENCE [LARGE SCALE GENOMIC DNA]</scope>
    <source>
        <strain evidence="2 3">NIES-2549</strain>
    </source>
</reference>
<proteinExistence type="predicted"/>
<dbReference type="PATRIC" id="fig|1641812.3.peg.1883"/>
<gene>
    <name evidence="2" type="ORF">MYAER_1828</name>
</gene>
<keyword evidence="1" id="KW-0732">Signal</keyword>
<protein>
    <submittedName>
        <fullName evidence="2">Uncharacterized protein</fullName>
    </submittedName>
</protein>
<dbReference type="Proteomes" id="UP000034103">
    <property type="component" value="Chromosome"/>
</dbReference>
<dbReference type="AlphaFoldDB" id="A0A0F6U3Z2"/>
<feature type="signal peptide" evidence="1">
    <location>
        <begin position="1"/>
        <end position="24"/>
    </location>
</feature>
<evidence type="ECO:0000313" key="2">
    <source>
        <dbReference type="EMBL" id="AKE64176.1"/>
    </source>
</evidence>
<dbReference type="RefSeq" id="WP_046661835.1">
    <property type="nucleotide sequence ID" value="NZ_CP011304.1"/>
</dbReference>